<name>A0A8J3INI7_9CHLR</name>
<sequence length="220" mass="24649">MFSPLALLRLHVEAVWYVRFTHDLELARDGVQPPWKLLVTEVAGERVSIWRPDIALPEREILRLQIDEALTSQHVPQPGVHREVALVQTATPHITLEAAQRIARPLLPSEHPLLHLFYPDAPDDDFQPEQEPFVGALHEGRLLCLAHSSRRTTEACELGIETHVEARRRGFALAATLVWADLVRREGLVPLYSALATNTASLHLAKAAGYRPFARIATIS</sequence>
<proteinExistence type="predicted"/>
<gene>
    <name evidence="1" type="ORF">KSF_078890</name>
</gene>
<reference evidence="1" key="1">
    <citation type="submission" date="2020-10" db="EMBL/GenBank/DDBJ databases">
        <title>Taxonomic study of unclassified bacteria belonging to the class Ktedonobacteria.</title>
        <authorList>
            <person name="Yabe S."/>
            <person name="Wang C.M."/>
            <person name="Zheng Y."/>
            <person name="Sakai Y."/>
            <person name="Cavaletti L."/>
            <person name="Monciardini P."/>
            <person name="Donadio S."/>
        </authorList>
    </citation>
    <scope>NUCLEOTIDE SEQUENCE</scope>
    <source>
        <strain evidence="1">ID150040</strain>
    </source>
</reference>
<accession>A0A8J3INI7</accession>
<dbReference type="SUPFAM" id="SSF55729">
    <property type="entry name" value="Acyl-CoA N-acyltransferases (Nat)"/>
    <property type="match status" value="1"/>
</dbReference>
<dbReference type="AlphaFoldDB" id="A0A8J3INI7"/>
<dbReference type="InterPro" id="IPR016181">
    <property type="entry name" value="Acyl_CoA_acyltransferase"/>
</dbReference>
<comment type="caution">
    <text evidence="1">The sequence shown here is derived from an EMBL/GenBank/DDBJ whole genome shotgun (WGS) entry which is preliminary data.</text>
</comment>
<dbReference type="RefSeq" id="WP_220208618.1">
    <property type="nucleotide sequence ID" value="NZ_BNJK01000002.1"/>
</dbReference>
<protein>
    <submittedName>
        <fullName evidence="1">Uncharacterized protein</fullName>
    </submittedName>
</protein>
<keyword evidence="2" id="KW-1185">Reference proteome</keyword>
<dbReference type="Proteomes" id="UP000597444">
    <property type="component" value="Unassembled WGS sequence"/>
</dbReference>
<dbReference type="Gene3D" id="3.40.630.30">
    <property type="match status" value="1"/>
</dbReference>
<dbReference type="Pfam" id="PF12746">
    <property type="entry name" value="GNAT_acetyltran"/>
    <property type="match status" value="1"/>
</dbReference>
<dbReference type="EMBL" id="BNJK01000002">
    <property type="protein sequence ID" value="GHO97841.1"/>
    <property type="molecule type" value="Genomic_DNA"/>
</dbReference>
<organism evidence="1 2">
    <name type="scientific">Reticulibacter mediterranei</name>
    <dbReference type="NCBI Taxonomy" id="2778369"/>
    <lineage>
        <taxon>Bacteria</taxon>
        <taxon>Bacillati</taxon>
        <taxon>Chloroflexota</taxon>
        <taxon>Ktedonobacteria</taxon>
        <taxon>Ktedonobacterales</taxon>
        <taxon>Reticulibacteraceae</taxon>
        <taxon>Reticulibacter</taxon>
    </lineage>
</organism>
<evidence type="ECO:0000313" key="2">
    <source>
        <dbReference type="Proteomes" id="UP000597444"/>
    </source>
</evidence>
<evidence type="ECO:0000313" key="1">
    <source>
        <dbReference type="EMBL" id="GHO97841.1"/>
    </source>
</evidence>
<dbReference type="InterPro" id="IPR027365">
    <property type="entry name" value="GNAT_acetyltra_YdfB-like"/>
</dbReference>